<reference evidence="1 2" key="1">
    <citation type="submission" date="2016-04" db="EMBL/GenBank/DDBJ databases">
        <title>Chloroflexus islandicus sp. nov., a thermophilic filamentous anoxygenic phototrophic bacterium from geyser Strokkur (Iceland).</title>
        <authorList>
            <person name="Gaisin V.A."/>
            <person name="Kalashnikov A.M."/>
            <person name="Sukhacheva M.V."/>
            <person name="Grouzdev D.S."/>
            <person name="Ivanov T.M."/>
            <person name="Kuznetsov B."/>
            <person name="Gorlenko V.M."/>
        </authorList>
    </citation>
    <scope>NUCLEOTIDE SEQUENCE [LARGE SCALE GENOMIC DNA]</scope>
    <source>
        <strain evidence="2">isl-2</strain>
    </source>
</reference>
<comment type="caution">
    <text evidence="1">The sequence shown here is derived from an EMBL/GenBank/DDBJ whole genome shotgun (WGS) entry which is preliminary data.</text>
</comment>
<evidence type="ECO:0000313" key="2">
    <source>
        <dbReference type="Proteomes" id="UP000078287"/>
    </source>
</evidence>
<organism evidence="1 2">
    <name type="scientific">Chloroflexus islandicus</name>
    <dbReference type="NCBI Taxonomy" id="1707952"/>
    <lineage>
        <taxon>Bacteria</taxon>
        <taxon>Bacillati</taxon>
        <taxon>Chloroflexota</taxon>
        <taxon>Chloroflexia</taxon>
        <taxon>Chloroflexales</taxon>
        <taxon>Chloroflexineae</taxon>
        <taxon>Chloroflexaceae</taxon>
        <taxon>Chloroflexus</taxon>
    </lineage>
</organism>
<gene>
    <name evidence="1" type="ORF">A6A03_17685</name>
</gene>
<dbReference type="Proteomes" id="UP000078287">
    <property type="component" value="Unassembled WGS sequence"/>
</dbReference>
<keyword evidence="2" id="KW-1185">Reference proteome</keyword>
<dbReference type="RefSeq" id="WP_066789891.1">
    <property type="nucleotide sequence ID" value="NZ_LWQS01000073.1"/>
</dbReference>
<dbReference type="EMBL" id="LWQS01000073">
    <property type="protein sequence ID" value="OAN43856.1"/>
    <property type="molecule type" value="Genomic_DNA"/>
</dbReference>
<protein>
    <submittedName>
        <fullName evidence="1">Uncharacterized protein</fullName>
    </submittedName>
</protein>
<dbReference type="OrthoDB" id="159828at2"/>
<sequence length="121" mass="13441">MKRTQSTMPTPQPLTDLRKRVPEAKKLIADLLTGLLGPVELDYDFYREWNGCWKVRVTVRGKTAGTLDFTLLSTPSGGMLAMPRPLPERWRTQTGITANDGTVWTLDDAGNLIPFTGSHPS</sequence>
<proteinExistence type="predicted"/>
<evidence type="ECO:0000313" key="1">
    <source>
        <dbReference type="EMBL" id="OAN43856.1"/>
    </source>
</evidence>
<accession>A0A178M5M2</accession>
<name>A0A178M5M2_9CHLR</name>
<dbReference type="AlphaFoldDB" id="A0A178M5M2"/>